<evidence type="ECO:0000313" key="2">
    <source>
        <dbReference type="EMBL" id="GMN69398.1"/>
    </source>
</evidence>
<feature type="region of interest" description="Disordered" evidence="1">
    <location>
        <begin position="13"/>
        <end position="35"/>
    </location>
</feature>
<organism evidence="2 3">
    <name type="scientific">Ficus carica</name>
    <name type="common">Common fig</name>
    <dbReference type="NCBI Taxonomy" id="3494"/>
    <lineage>
        <taxon>Eukaryota</taxon>
        <taxon>Viridiplantae</taxon>
        <taxon>Streptophyta</taxon>
        <taxon>Embryophyta</taxon>
        <taxon>Tracheophyta</taxon>
        <taxon>Spermatophyta</taxon>
        <taxon>Magnoliopsida</taxon>
        <taxon>eudicotyledons</taxon>
        <taxon>Gunneridae</taxon>
        <taxon>Pentapetalae</taxon>
        <taxon>rosids</taxon>
        <taxon>fabids</taxon>
        <taxon>Rosales</taxon>
        <taxon>Moraceae</taxon>
        <taxon>Ficeae</taxon>
        <taxon>Ficus</taxon>
    </lineage>
</organism>
<accession>A0AA88E7Z7</accession>
<evidence type="ECO:0000256" key="1">
    <source>
        <dbReference type="SAM" id="MobiDB-lite"/>
    </source>
</evidence>
<name>A0AA88E7Z7_FICCA</name>
<feature type="region of interest" description="Disordered" evidence="1">
    <location>
        <begin position="76"/>
        <end position="98"/>
    </location>
</feature>
<feature type="non-terminal residue" evidence="2">
    <location>
        <position position="296"/>
    </location>
</feature>
<proteinExistence type="predicted"/>
<feature type="region of interest" description="Disordered" evidence="1">
    <location>
        <begin position="125"/>
        <end position="279"/>
    </location>
</feature>
<keyword evidence="3" id="KW-1185">Reference proteome</keyword>
<gene>
    <name evidence="2" type="ORF">TIFTF001_038448</name>
</gene>
<sequence length="296" mass="31633">HPWSLFCSLLAGPDWPDRSLATSPEPSAQRARAQPALRLRPAIACPARERGPDLVFRTGRSGRVQAGPENQRAKVLAGPDRDFPTGQAAQRTRAQPALRPRPAIACPARERGPDLVFQTGLTGTKVLADPDQNFPTSLTGPPVKKSSEQKILAGPNQVRRQPSACPVTSAREPNQHAPCARSSNKRVPSKPTTSTRPAPAHPSCAPFARPAPARPTSSTLAPCHHVPSQRAQSGPGFPDRPERSQSGLSRKPTSKGARWSGPGFPDRLDRSPGQAGPEIQRAFFARWSGPGFSLSA</sequence>
<comment type="caution">
    <text evidence="2">The sequence shown here is derived from an EMBL/GenBank/DDBJ whole genome shotgun (WGS) entry which is preliminary data.</text>
</comment>
<dbReference type="EMBL" id="BTGU01000838">
    <property type="protein sequence ID" value="GMN69398.1"/>
    <property type="molecule type" value="Genomic_DNA"/>
</dbReference>
<evidence type="ECO:0000313" key="3">
    <source>
        <dbReference type="Proteomes" id="UP001187192"/>
    </source>
</evidence>
<dbReference type="Proteomes" id="UP001187192">
    <property type="component" value="Unassembled WGS sequence"/>
</dbReference>
<reference evidence="2" key="1">
    <citation type="submission" date="2023-07" db="EMBL/GenBank/DDBJ databases">
        <title>draft genome sequence of fig (Ficus carica).</title>
        <authorList>
            <person name="Takahashi T."/>
            <person name="Nishimura K."/>
        </authorList>
    </citation>
    <scope>NUCLEOTIDE SEQUENCE</scope>
</reference>
<dbReference type="AlphaFoldDB" id="A0AA88E7Z7"/>
<protein>
    <submittedName>
        <fullName evidence="2">Uncharacterized protein</fullName>
    </submittedName>
</protein>
<feature type="compositionally biased region" description="Low complexity" evidence="1">
    <location>
        <begin position="205"/>
        <end position="215"/>
    </location>
</feature>